<reference evidence="6" key="1">
    <citation type="submission" date="2025-08" db="UniProtKB">
        <authorList>
            <consortium name="RefSeq"/>
        </authorList>
    </citation>
    <scope>IDENTIFICATION</scope>
    <source>
        <tissue evidence="6">Leaf</tissue>
    </source>
</reference>
<dbReference type="Pfam" id="PF14432">
    <property type="entry name" value="DYW_deaminase"/>
    <property type="match status" value="1"/>
</dbReference>
<evidence type="ECO:0000256" key="3">
    <source>
        <dbReference type="PROSITE-ProRule" id="PRU00708"/>
    </source>
</evidence>
<gene>
    <name evidence="6" type="primary">LOC115750102</name>
</gene>
<dbReference type="NCBIfam" id="TIGR00756">
    <property type="entry name" value="PPR"/>
    <property type="match status" value="4"/>
</dbReference>
<protein>
    <submittedName>
        <fullName evidence="6">Pentatricopeptide repeat-containing protein At2g02980, chloroplastic isoform X1</fullName>
    </submittedName>
</protein>
<dbReference type="InterPro" id="IPR032867">
    <property type="entry name" value="DYW_dom"/>
</dbReference>
<evidence type="ECO:0000313" key="5">
    <source>
        <dbReference type="Proteomes" id="UP000827889"/>
    </source>
</evidence>
<dbReference type="RefSeq" id="XP_048135220.1">
    <property type="nucleotide sequence ID" value="XM_048279263.1"/>
</dbReference>
<dbReference type="Pfam" id="PF13041">
    <property type="entry name" value="PPR_2"/>
    <property type="match status" value="2"/>
</dbReference>
<name>A0ABM3HF47_9MYRT</name>
<dbReference type="InterPro" id="IPR002885">
    <property type="entry name" value="PPR_rpt"/>
</dbReference>
<accession>A0ABM3HF47</accession>
<feature type="repeat" description="PPR" evidence="3">
    <location>
        <begin position="193"/>
        <end position="227"/>
    </location>
</feature>
<dbReference type="InterPro" id="IPR011990">
    <property type="entry name" value="TPR-like_helical_dom_sf"/>
</dbReference>
<sequence>MATASPPPVSTLYPPKEGATSASAFSAHHPLSLLPNCNSLKELKQIQAFTLKTQLQRDISVINKLVNFCTRYPNDASMAHAQKLFDEIPHPDIVLFNTMSRGYSRVDDPLRAMALFVRVLNLGLFPDDYSFPSLLRACAGAKALAEGKQLHCFAVKLGLTQNVYVSPTLINMYTECGDVDAARRVFDKISDPCVVIYNSIINGYARSSRPNEALSLFREMQASNRRPDDVTILSVLTSCALLGSLELGKWIHEYVQRHGLDGVKVNTSLIDMFAKCGSLEDAISMFENMKIKDTQAWSAIIVAYATHGHGSRAISMFEEMVQTRVSPDDVTFLGLLHACSHTGLVEEGYRFFRDMKNEYGIDPGIKHFGCMVDLLGRAGRLDEAYDFIHELPIKPTPILWRTLLSACSSHDNIDMAKRVIQRIFELDDTHGGDYVMLSNMSARAGIWEDVDFLRKLMNERGAVKVPGCSSIEVDNVVHEFFSGDGVHSVSTSLHHTLDQLIEELKLAGYVPDTSLVCHANMEEKDKEITLRYHSEKLAIAFGLLNTPPGTTIRVVKNLRVCRDCHSAAKLISFIFGRQIVLRDIQRFHHFEDGKSILVYMPCLKAPRGPPCACL</sequence>
<proteinExistence type="inferred from homology"/>
<dbReference type="GeneID" id="115750102"/>
<dbReference type="InterPro" id="IPR046848">
    <property type="entry name" value="E_motif"/>
</dbReference>
<evidence type="ECO:0000313" key="6">
    <source>
        <dbReference type="RefSeq" id="XP_048135220.1"/>
    </source>
</evidence>
<evidence type="ECO:0000256" key="1">
    <source>
        <dbReference type="ARBA" id="ARBA00006643"/>
    </source>
</evidence>
<feature type="repeat" description="PPR" evidence="3">
    <location>
        <begin position="293"/>
        <end position="327"/>
    </location>
</feature>
<dbReference type="Proteomes" id="UP000827889">
    <property type="component" value="Chromosome 5"/>
</dbReference>
<keyword evidence="2" id="KW-0677">Repeat</keyword>
<feature type="domain" description="DYW" evidence="4">
    <location>
        <begin position="508"/>
        <end position="594"/>
    </location>
</feature>
<feature type="repeat" description="PPR" evidence="3">
    <location>
        <begin position="328"/>
        <end position="358"/>
    </location>
</feature>
<keyword evidence="5" id="KW-1185">Reference proteome</keyword>
<dbReference type="PANTHER" id="PTHR47926:SF488">
    <property type="entry name" value="DYW DOMAIN-CONTAINING PROTEIN"/>
    <property type="match status" value="1"/>
</dbReference>
<dbReference type="Pfam" id="PF20431">
    <property type="entry name" value="E_motif"/>
    <property type="match status" value="1"/>
</dbReference>
<evidence type="ECO:0000256" key="2">
    <source>
        <dbReference type="ARBA" id="ARBA00022737"/>
    </source>
</evidence>
<evidence type="ECO:0000259" key="4">
    <source>
        <dbReference type="Pfam" id="PF14432"/>
    </source>
</evidence>
<organism evidence="5 6">
    <name type="scientific">Rhodamnia argentea</name>
    <dbReference type="NCBI Taxonomy" id="178133"/>
    <lineage>
        <taxon>Eukaryota</taxon>
        <taxon>Viridiplantae</taxon>
        <taxon>Streptophyta</taxon>
        <taxon>Embryophyta</taxon>
        <taxon>Tracheophyta</taxon>
        <taxon>Spermatophyta</taxon>
        <taxon>Magnoliopsida</taxon>
        <taxon>eudicotyledons</taxon>
        <taxon>Gunneridae</taxon>
        <taxon>Pentapetalae</taxon>
        <taxon>rosids</taxon>
        <taxon>malvids</taxon>
        <taxon>Myrtales</taxon>
        <taxon>Myrtaceae</taxon>
        <taxon>Myrtoideae</taxon>
        <taxon>Myrteae</taxon>
        <taxon>Australasian group</taxon>
        <taxon>Rhodamnia</taxon>
    </lineage>
</organism>
<dbReference type="PROSITE" id="PS51375">
    <property type="entry name" value="PPR"/>
    <property type="match status" value="4"/>
</dbReference>
<dbReference type="Pfam" id="PF01535">
    <property type="entry name" value="PPR"/>
    <property type="match status" value="4"/>
</dbReference>
<dbReference type="InterPro" id="IPR046960">
    <property type="entry name" value="PPR_At4g14850-like_plant"/>
</dbReference>
<dbReference type="Gene3D" id="1.25.40.10">
    <property type="entry name" value="Tetratricopeptide repeat domain"/>
    <property type="match status" value="3"/>
</dbReference>
<feature type="repeat" description="PPR" evidence="3">
    <location>
        <begin position="92"/>
        <end position="126"/>
    </location>
</feature>
<dbReference type="PANTHER" id="PTHR47926">
    <property type="entry name" value="PENTATRICOPEPTIDE REPEAT-CONTAINING PROTEIN"/>
    <property type="match status" value="1"/>
</dbReference>
<comment type="similarity">
    <text evidence="1">Belongs to the PPR family. PCMP-H subfamily.</text>
</comment>